<gene>
    <name evidence="3" type="primary">LOC116413732</name>
</gene>
<accession>A0A6J3CCX4</accession>
<feature type="signal peptide" evidence="1">
    <location>
        <begin position="1"/>
        <end position="19"/>
    </location>
</feature>
<keyword evidence="1" id="KW-0732">Signal</keyword>
<proteinExistence type="predicted"/>
<name>A0A6J3CCX4_GALME</name>
<dbReference type="Proteomes" id="UP001652740">
    <property type="component" value="Unplaced"/>
</dbReference>
<feature type="chain" id="PRO_5045153559" evidence="1">
    <location>
        <begin position="20"/>
        <end position="491"/>
    </location>
</feature>
<dbReference type="RefSeq" id="XP_031770251.2">
    <property type="nucleotide sequence ID" value="XM_031914391.2"/>
</dbReference>
<evidence type="ECO:0000313" key="3">
    <source>
        <dbReference type="RefSeq" id="XP_031770251.2"/>
    </source>
</evidence>
<dbReference type="KEGG" id="gmw:116413732"/>
<dbReference type="InParanoid" id="A0A6J3CCX4"/>
<organism evidence="2 3">
    <name type="scientific">Galleria mellonella</name>
    <name type="common">Greater wax moth</name>
    <dbReference type="NCBI Taxonomy" id="7137"/>
    <lineage>
        <taxon>Eukaryota</taxon>
        <taxon>Metazoa</taxon>
        <taxon>Ecdysozoa</taxon>
        <taxon>Arthropoda</taxon>
        <taxon>Hexapoda</taxon>
        <taxon>Insecta</taxon>
        <taxon>Pterygota</taxon>
        <taxon>Neoptera</taxon>
        <taxon>Endopterygota</taxon>
        <taxon>Lepidoptera</taxon>
        <taxon>Glossata</taxon>
        <taxon>Ditrysia</taxon>
        <taxon>Pyraloidea</taxon>
        <taxon>Pyralidae</taxon>
        <taxon>Galleriinae</taxon>
        <taxon>Galleria</taxon>
    </lineage>
</organism>
<evidence type="ECO:0000256" key="1">
    <source>
        <dbReference type="SAM" id="SignalP"/>
    </source>
</evidence>
<reference evidence="3" key="1">
    <citation type="submission" date="2025-08" db="UniProtKB">
        <authorList>
            <consortium name="RefSeq"/>
        </authorList>
    </citation>
    <scope>IDENTIFICATION</scope>
    <source>
        <tissue evidence="3">Whole larvae</tissue>
    </source>
</reference>
<dbReference type="GeneID" id="116413732"/>
<dbReference type="AlphaFoldDB" id="A0A6J3CCX4"/>
<protein>
    <submittedName>
        <fullName evidence="3">Homeobox protein 4-like</fullName>
    </submittedName>
</protein>
<sequence>MKWPLIFLIKLLYIQIVLGQYNAPLANIGYGARQNDLSANNLPITYPFKSVPISNNMPINMLPNSKTLPLNNLPVTQNIPLSPLTNNGLPTYRLPNNMPISNLPIAKELHNGAMNRFPYSTNYPIPNGYRVNNIPQINNLGVANNLPPNKKYGMSNHNLPNANNYKMINNAPVVNNFPFGNGLPISNNVPRTVGNNLPIVSNNLLNNNLPMSYNYPVPSNLPMVNNIAIPSNLPIVNNYPSIPNNFQVHNLPIPNPMANSLPTVNHFPMANNLPIANNYQIINDLPIPNNNKFNNIPSPRNVFIPNDNLPRFNNMPNYNNAILLPTGLPNFNYMPINANGIPPANQLPINFPQSNQHLNVLSFPNGVPNNPIATTFTVGNHQISNLTPVNGVSFENFISYDQLANLPNISKYGNNNLQLPNLSIGNDCDCNEPGAVFLLKDGFANSLSSTSSDSPFVSLSGLQLSGIGNLPLFNGMPVIGVKEKVINLSSL</sequence>
<keyword evidence="2" id="KW-1185">Reference proteome</keyword>
<evidence type="ECO:0000313" key="2">
    <source>
        <dbReference type="Proteomes" id="UP001652740"/>
    </source>
</evidence>